<feature type="chain" id="PRO_5021216414" description="Pollen Ole e 1 allergen and extensin family protein" evidence="2">
    <location>
        <begin position="29"/>
        <end position="389"/>
    </location>
</feature>
<evidence type="ECO:0000256" key="2">
    <source>
        <dbReference type="SAM" id="SignalP"/>
    </source>
</evidence>
<name>A0A4Y7KBV1_PAPSO</name>
<dbReference type="Pfam" id="PF01190">
    <property type="entry name" value="Pollen_Ole_e_1"/>
    <property type="match status" value="1"/>
</dbReference>
<feature type="compositionally biased region" description="Pro residues" evidence="1">
    <location>
        <begin position="285"/>
        <end position="295"/>
    </location>
</feature>
<evidence type="ECO:0000256" key="1">
    <source>
        <dbReference type="SAM" id="MobiDB-lite"/>
    </source>
</evidence>
<reference evidence="3 4" key="1">
    <citation type="journal article" date="2018" name="Science">
        <title>The opium poppy genome and morphinan production.</title>
        <authorList>
            <person name="Guo L."/>
            <person name="Winzer T."/>
            <person name="Yang X."/>
            <person name="Li Y."/>
            <person name="Ning Z."/>
            <person name="He Z."/>
            <person name="Teodor R."/>
            <person name="Lu Y."/>
            <person name="Bowser T.A."/>
            <person name="Graham I.A."/>
            <person name="Ye K."/>
        </authorList>
    </citation>
    <scope>NUCLEOTIDE SEQUENCE [LARGE SCALE GENOMIC DNA]</scope>
    <source>
        <strain evidence="4">cv. HN1</strain>
        <tissue evidence="3">Leaves</tissue>
    </source>
</reference>
<dbReference type="Gramene" id="RZC70306">
    <property type="protein sequence ID" value="RZC70306"/>
    <property type="gene ID" value="C5167_033463"/>
</dbReference>
<sequence length="389" mass="42273">MGTVSFRMLWFFISILGFIIIFNHGSEANPDTDDHPSAVVIGTVYCDACFQQDFSRTSSHFISGATVAVECGRDESSSKASFYKQVKTNKHGKFKVHLPLSVGKHVKKIKECTVKLISSSEPFCAVASSATSSSLHLKSRKQGTHIFSAGFFTFKPLKEPELCNQKPSTATSKEFDFIKHFSFTPSIPTFSPITQNPILPPIAQNPTLPDILQPLLPPTVPMVMQPLQPLLPTPPITEKTISKISGNLAQNSIRQTKVKKSRKRRRMSSGSKPTITEEKTFFPTPQIPPILPSPQPTFGGIPLPPNPLQPAPLLPNPLQPPSGGLPPLLPTPPSGGLLPTPIIPLLTPPPPPPVFRFPFPLPPFPTLPFPPSPGFPGIPPAFHPKQTSP</sequence>
<keyword evidence="2" id="KW-0732">Signal</keyword>
<evidence type="ECO:0000313" key="3">
    <source>
        <dbReference type="EMBL" id="RZC70306.1"/>
    </source>
</evidence>
<dbReference type="STRING" id="3469.A0A4Y7KBV1"/>
<dbReference type="PANTHER" id="PTHR47273:SF4">
    <property type="entry name" value="EXPRESSED PROTEIN"/>
    <property type="match status" value="1"/>
</dbReference>
<dbReference type="Proteomes" id="UP000316621">
    <property type="component" value="Chromosome 7"/>
</dbReference>
<gene>
    <name evidence="3" type="ORF">C5167_033463</name>
</gene>
<dbReference type="OMA" id="IFRSHEQ"/>
<organism evidence="3 4">
    <name type="scientific">Papaver somniferum</name>
    <name type="common">Opium poppy</name>
    <dbReference type="NCBI Taxonomy" id="3469"/>
    <lineage>
        <taxon>Eukaryota</taxon>
        <taxon>Viridiplantae</taxon>
        <taxon>Streptophyta</taxon>
        <taxon>Embryophyta</taxon>
        <taxon>Tracheophyta</taxon>
        <taxon>Spermatophyta</taxon>
        <taxon>Magnoliopsida</taxon>
        <taxon>Ranunculales</taxon>
        <taxon>Papaveraceae</taxon>
        <taxon>Papaveroideae</taxon>
        <taxon>Papaver</taxon>
    </lineage>
</organism>
<proteinExistence type="predicted"/>
<accession>A0A4Y7KBV1</accession>
<dbReference type="OrthoDB" id="1935547at2759"/>
<evidence type="ECO:0008006" key="5">
    <source>
        <dbReference type="Google" id="ProtNLM"/>
    </source>
</evidence>
<dbReference type="EMBL" id="CM010721">
    <property type="protein sequence ID" value="RZC70306.1"/>
    <property type="molecule type" value="Genomic_DNA"/>
</dbReference>
<feature type="region of interest" description="Disordered" evidence="1">
    <location>
        <begin position="248"/>
        <end position="325"/>
    </location>
</feature>
<feature type="compositionally biased region" description="Pro residues" evidence="1">
    <location>
        <begin position="302"/>
        <end position="325"/>
    </location>
</feature>
<protein>
    <recommendedName>
        <fullName evidence="5">Pollen Ole e 1 allergen and extensin family protein</fullName>
    </recommendedName>
</protein>
<dbReference type="PANTHER" id="PTHR47273">
    <property type="entry name" value="EXPRESSED PROTEIN"/>
    <property type="match status" value="1"/>
</dbReference>
<feature type="signal peptide" evidence="2">
    <location>
        <begin position="1"/>
        <end position="28"/>
    </location>
</feature>
<keyword evidence="4" id="KW-1185">Reference proteome</keyword>
<feature type="compositionally biased region" description="Basic residues" evidence="1">
    <location>
        <begin position="256"/>
        <end position="267"/>
    </location>
</feature>
<dbReference type="AlphaFoldDB" id="A0A4Y7KBV1"/>
<evidence type="ECO:0000313" key="4">
    <source>
        <dbReference type="Proteomes" id="UP000316621"/>
    </source>
</evidence>